<keyword evidence="6" id="KW-1185">Reference proteome</keyword>
<evidence type="ECO:0000259" key="4">
    <source>
        <dbReference type="Pfam" id="PF01298"/>
    </source>
</evidence>
<sequence length="259" mass="27567">MAQSKLTPICVIACAALLGACSSSGSGSSSNHHTSVSHHSSSTSATKPQATVKITGNYLHLPYEEKDIPTKFKTGDIDVNGELETLRIGNQVIPLYPNNQGRFVELKGDNVNVLIAKHLENARYGWVAKTEGLHKDSTYFFAQGKPSPALSAGKFSYTGHSVFSHQDLDGKMLTGTSRFDVDFDSKKLTGTISAGKYSVPVFANIQSNGNFVGERDGVISKGAFYGKDAAELAGTFYQNKNSKLGDFGGAFGAGNKTAK</sequence>
<evidence type="ECO:0000313" key="5">
    <source>
        <dbReference type="EMBL" id="RRD88868.1"/>
    </source>
</evidence>
<dbReference type="OrthoDB" id="5689800at2"/>
<feature type="signal peptide" evidence="3">
    <location>
        <begin position="1"/>
        <end position="25"/>
    </location>
</feature>
<feature type="domain" description="Transferrin-binding protein B C-lobe/N-lobe beta-barrel" evidence="4">
    <location>
        <begin position="153"/>
        <end position="253"/>
    </location>
</feature>
<dbReference type="EMBL" id="RQYC01000030">
    <property type="protein sequence ID" value="RRD88868.1"/>
    <property type="molecule type" value="Genomic_DNA"/>
</dbReference>
<keyword evidence="3" id="KW-0732">Signal</keyword>
<dbReference type="Gene3D" id="2.40.160.90">
    <property type="match status" value="1"/>
</dbReference>
<evidence type="ECO:0000256" key="1">
    <source>
        <dbReference type="ARBA" id="ARBA00004442"/>
    </source>
</evidence>
<name>A0A3P2A1I4_9NEIS</name>
<protein>
    <recommendedName>
        <fullName evidence="4">Transferrin-binding protein B C-lobe/N-lobe beta-barrel domain-containing protein</fullName>
    </recommendedName>
</protein>
<accession>A0A3P2A1I4</accession>
<evidence type="ECO:0000256" key="2">
    <source>
        <dbReference type="SAM" id="MobiDB-lite"/>
    </source>
</evidence>
<dbReference type="PROSITE" id="PS51257">
    <property type="entry name" value="PROKAR_LIPOPROTEIN"/>
    <property type="match status" value="1"/>
</dbReference>
<evidence type="ECO:0000256" key="3">
    <source>
        <dbReference type="SAM" id="SignalP"/>
    </source>
</evidence>
<dbReference type="AlphaFoldDB" id="A0A3P2A1I4"/>
<dbReference type="SUPFAM" id="SSF56925">
    <property type="entry name" value="OMPA-like"/>
    <property type="match status" value="1"/>
</dbReference>
<dbReference type="GO" id="GO:0009279">
    <property type="term" value="C:cell outer membrane"/>
    <property type="evidence" value="ECO:0007669"/>
    <property type="project" value="UniProtKB-SubCell"/>
</dbReference>
<feature type="chain" id="PRO_5018155775" description="Transferrin-binding protein B C-lobe/N-lobe beta-barrel domain-containing protein" evidence="3">
    <location>
        <begin position="26"/>
        <end position="259"/>
    </location>
</feature>
<dbReference type="Pfam" id="PF01298">
    <property type="entry name" value="TbpB_B_D"/>
    <property type="match status" value="1"/>
</dbReference>
<dbReference type="InterPro" id="IPR011250">
    <property type="entry name" value="OMP/PagP_B-barrel"/>
</dbReference>
<reference evidence="5 6" key="1">
    <citation type="submission" date="2018-11" db="EMBL/GenBank/DDBJ databases">
        <title>Genomes From Bacteria Associated with the Canine Oral Cavity: a Test Case for Automated Genome-Based Taxonomic Assignment.</title>
        <authorList>
            <person name="Coil D.A."/>
            <person name="Jospin G."/>
            <person name="Darling A.E."/>
            <person name="Wallis C."/>
            <person name="Davis I.J."/>
            <person name="Harris S."/>
            <person name="Eisen J.A."/>
            <person name="Holcombe L.J."/>
            <person name="O'Flynn C."/>
        </authorList>
    </citation>
    <scope>NUCLEOTIDE SEQUENCE [LARGE SCALE GENOMIC DNA]</scope>
    <source>
        <strain evidence="5 6">COT-280</strain>
    </source>
</reference>
<dbReference type="RefSeq" id="WP_124796305.1">
    <property type="nucleotide sequence ID" value="NZ_RQYC01000030.1"/>
</dbReference>
<organism evidence="5 6">
    <name type="scientific">Conchiformibius steedae</name>
    <dbReference type="NCBI Taxonomy" id="153493"/>
    <lineage>
        <taxon>Bacteria</taxon>
        <taxon>Pseudomonadati</taxon>
        <taxon>Pseudomonadota</taxon>
        <taxon>Betaproteobacteria</taxon>
        <taxon>Neisseriales</taxon>
        <taxon>Neisseriaceae</taxon>
        <taxon>Conchiformibius</taxon>
    </lineage>
</organism>
<comment type="subcellular location">
    <subcellularLocation>
        <location evidence="1">Cell outer membrane</location>
    </subcellularLocation>
</comment>
<feature type="region of interest" description="Disordered" evidence="2">
    <location>
        <begin position="28"/>
        <end position="48"/>
    </location>
</feature>
<dbReference type="Proteomes" id="UP000269923">
    <property type="component" value="Unassembled WGS sequence"/>
</dbReference>
<gene>
    <name evidence="5" type="ORF">EII21_10635</name>
</gene>
<evidence type="ECO:0000313" key="6">
    <source>
        <dbReference type="Proteomes" id="UP000269923"/>
    </source>
</evidence>
<proteinExistence type="predicted"/>
<dbReference type="InterPro" id="IPR001677">
    <property type="entry name" value="TbpB_B_D"/>
</dbReference>
<comment type="caution">
    <text evidence="5">The sequence shown here is derived from an EMBL/GenBank/DDBJ whole genome shotgun (WGS) entry which is preliminary data.</text>
</comment>
<feature type="compositionally biased region" description="Low complexity" evidence="2">
    <location>
        <begin position="28"/>
        <end position="44"/>
    </location>
</feature>